<dbReference type="FunCoup" id="A0A165SRL3">
    <property type="interactions" value="75"/>
</dbReference>
<dbReference type="InterPro" id="IPR009060">
    <property type="entry name" value="UBA-like_sf"/>
</dbReference>
<dbReference type="STRING" id="1314782.A0A165SRL3"/>
<dbReference type="CDD" id="cd14424">
    <property type="entry name" value="CUE_Cue1p_like"/>
    <property type="match status" value="1"/>
</dbReference>
<organism evidence="3 4">
    <name type="scientific">Neolentinus lepideus HHB14362 ss-1</name>
    <dbReference type="NCBI Taxonomy" id="1314782"/>
    <lineage>
        <taxon>Eukaryota</taxon>
        <taxon>Fungi</taxon>
        <taxon>Dikarya</taxon>
        <taxon>Basidiomycota</taxon>
        <taxon>Agaricomycotina</taxon>
        <taxon>Agaricomycetes</taxon>
        <taxon>Gloeophyllales</taxon>
        <taxon>Gloeophyllaceae</taxon>
        <taxon>Neolentinus</taxon>
    </lineage>
</organism>
<gene>
    <name evidence="3" type="ORF">NEOLEDRAFT_1133548</name>
</gene>
<protein>
    <recommendedName>
        <fullName evidence="2">CUE domain-containing protein</fullName>
    </recommendedName>
</protein>
<feature type="compositionally biased region" description="Pro residues" evidence="1">
    <location>
        <begin position="102"/>
        <end position="112"/>
    </location>
</feature>
<accession>A0A165SRL3</accession>
<feature type="region of interest" description="Disordered" evidence="1">
    <location>
        <begin position="100"/>
        <end position="120"/>
    </location>
</feature>
<evidence type="ECO:0000256" key="1">
    <source>
        <dbReference type="SAM" id="MobiDB-lite"/>
    </source>
</evidence>
<evidence type="ECO:0000313" key="4">
    <source>
        <dbReference type="Proteomes" id="UP000076761"/>
    </source>
</evidence>
<dbReference type="SUPFAM" id="SSF46934">
    <property type="entry name" value="UBA-like"/>
    <property type="match status" value="1"/>
</dbReference>
<dbReference type="OrthoDB" id="3824970at2759"/>
<dbReference type="EMBL" id="KV425571">
    <property type="protein sequence ID" value="KZT25567.1"/>
    <property type="molecule type" value="Genomic_DNA"/>
</dbReference>
<dbReference type="Gene3D" id="1.10.8.10">
    <property type="entry name" value="DNA helicase RuvA subunit, C-terminal domain"/>
    <property type="match status" value="1"/>
</dbReference>
<dbReference type="AlphaFoldDB" id="A0A165SRL3"/>
<dbReference type="InParanoid" id="A0A165SRL3"/>
<feature type="domain" description="CUE" evidence="2">
    <location>
        <begin position="44"/>
        <end position="86"/>
    </location>
</feature>
<feature type="compositionally biased region" description="Basic and acidic residues" evidence="1">
    <location>
        <begin position="153"/>
        <end position="164"/>
    </location>
</feature>
<evidence type="ECO:0000313" key="3">
    <source>
        <dbReference type="EMBL" id="KZT25567.1"/>
    </source>
</evidence>
<dbReference type="SMART" id="SM00546">
    <property type="entry name" value="CUE"/>
    <property type="match status" value="1"/>
</dbReference>
<dbReference type="Proteomes" id="UP000076761">
    <property type="component" value="Unassembled WGS sequence"/>
</dbReference>
<feature type="region of interest" description="Disordered" evidence="1">
    <location>
        <begin position="138"/>
        <end position="164"/>
    </location>
</feature>
<evidence type="ECO:0000259" key="2">
    <source>
        <dbReference type="PROSITE" id="PS51140"/>
    </source>
</evidence>
<keyword evidence="4" id="KW-1185">Reference proteome</keyword>
<reference evidence="3 4" key="1">
    <citation type="journal article" date="2016" name="Mol. Biol. Evol.">
        <title>Comparative Genomics of Early-Diverging Mushroom-Forming Fungi Provides Insights into the Origins of Lignocellulose Decay Capabilities.</title>
        <authorList>
            <person name="Nagy L.G."/>
            <person name="Riley R."/>
            <person name="Tritt A."/>
            <person name="Adam C."/>
            <person name="Daum C."/>
            <person name="Floudas D."/>
            <person name="Sun H."/>
            <person name="Yadav J.S."/>
            <person name="Pangilinan J."/>
            <person name="Larsson K.H."/>
            <person name="Matsuura K."/>
            <person name="Barry K."/>
            <person name="Labutti K."/>
            <person name="Kuo R."/>
            <person name="Ohm R.A."/>
            <person name="Bhattacharya S.S."/>
            <person name="Shirouzu T."/>
            <person name="Yoshinaga Y."/>
            <person name="Martin F.M."/>
            <person name="Grigoriev I.V."/>
            <person name="Hibbett D.S."/>
        </authorList>
    </citation>
    <scope>NUCLEOTIDE SEQUENCE [LARGE SCALE GENOMIC DNA]</scope>
    <source>
        <strain evidence="3 4">HHB14362 ss-1</strain>
    </source>
</reference>
<dbReference type="PROSITE" id="PS51140">
    <property type="entry name" value="CUE"/>
    <property type="match status" value="1"/>
</dbReference>
<dbReference type="GO" id="GO:0043130">
    <property type="term" value="F:ubiquitin binding"/>
    <property type="evidence" value="ECO:0007669"/>
    <property type="project" value="InterPro"/>
</dbReference>
<proteinExistence type="predicted"/>
<dbReference type="Pfam" id="PF02845">
    <property type="entry name" value="CUE"/>
    <property type="match status" value="1"/>
</dbReference>
<name>A0A165SRL3_9AGAM</name>
<sequence length="193" mass="21591">MAEVVNVLVAFAVIVILFRWVTSSKESSSERSAVSTLGFRPRNVTEQMVDTVQGMFPDMPRDNIRYELLRTGNVDQTANKILERGYLDAPPQAYYTLYPRTQQPPPARPAPAPTGNSTATKLKSDSLIKRFHLEDKVNESTPVSEEEVAGKAVWEDTPEKREASLQERKAKMILAARQRMLAQQKKAGPSTQS</sequence>
<dbReference type="InterPro" id="IPR003892">
    <property type="entry name" value="CUE"/>
</dbReference>